<organism evidence="2 3">
    <name type="scientific">Candidatus Lloydbacteria bacterium RIFCSPLOWO2_02_FULL_51_11</name>
    <dbReference type="NCBI Taxonomy" id="1798667"/>
    <lineage>
        <taxon>Bacteria</taxon>
        <taxon>Candidatus Lloydiibacteriota</taxon>
    </lineage>
</organism>
<dbReference type="EMBL" id="MHLR01000032">
    <property type="protein sequence ID" value="OGZ14156.1"/>
    <property type="molecule type" value="Genomic_DNA"/>
</dbReference>
<feature type="region of interest" description="Disordered" evidence="1">
    <location>
        <begin position="60"/>
        <end position="83"/>
    </location>
</feature>
<proteinExistence type="predicted"/>
<name>A0A1G2DKS0_9BACT</name>
<comment type="caution">
    <text evidence="2">The sequence shown here is derived from an EMBL/GenBank/DDBJ whole genome shotgun (WGS) entry which is preliminary data.</text>
</comment>
<evidence type="ECO:0000256" key="1">
    <source>
        <dbReference type="SAM" id="MobiDB-lite"/>
    </source>
</evidence>
<evidence type="ECO:0000313" key="3">
    <source>
        <dbReference type="Proteomes" id="UP000177573"/>
    </source>
</evidence>
<gene>
    <name evidence="2" type="ORF">A3J08_03745</name>
</gene>
<sequence length="150" mass="17125">MKTVHFDGGCHINTAAKMLVEVCRTGETAQGVFNEIALTADETSTVEGIVADYDVKSERRAETYRNSPEGKKAAREDEERRRQMQRLHDTLMQQLPNLNFADDVAVLDWLCEFQDPSDYNHGREAEGCGHRHVCRQRLPSERQLRPGLPR</sequence>
<protein>
    <submittedName>
        <fullName evidence="2">Uncharacterized protein</fullName>
    </submittedName>
</protein>
<evidence type="ECO:0000313" key="2">
    <source>
        <dbReference type="EMBL" id="OGZ14156.1"/>
    </source>
</evidence>
<dbReference type="AlphaFoldDB" id="A0A1G2DKS0"/>
<reference evidence="2 3" key="1">
    <citation type="journal article" date="2016" name="Nat. Commun.">
        <title>Thousands of microbial genomes shed light on interconnected biogeochemical processes in an aquifer system.</title>
        <authorList>
            <person name="Anantharaman K."/>
            <person name="Brown C.T."/>
            <person name="Hug L.A."/>
            <person name="Sharon I."/>
            <person name="Castelle C.J."/>
            <person name="Probst A.J."/>
            <person name="Thomas B.C."/>
            <person name="Singh A."/>
            <person name="Wilkins M.J."/>
            <person name="Karaoz U."/>
            <person name="Brodie E.L."/>
            <person name="Williams K.H."/>
            <person name="Hubbard S.S."/>
            <person name="Banfield J.F."/>
        </authorList>
    </citation>
    <scope>NUCLEOTIDE SEQUENCE [LARGE SCALE GENOMIC DNA]</scope>
</reference>
<accession>A0A1G2DKS0</accession>
<dbReference type="Proteomes" id="UP000177573">
    <property type="component" value="Unassembled WGS sequence"/>
</dbReference>